<organism evidence="1 2">
    <name type="scientific">Chryseobacterium oryctis</name>
    <dbReference type="NCBI Taxonomy" id="2952618"/>
    <lineage>
        <taxon>Bacteria</taxon>
        <taxon>Pseudomonadati</taxon>
        <taxon>Bacteroidota</taxon>
        <taxon>Flavobacteriia</taxon>
        <taxon>Flavobacteriales</taxon>
        <taxon>Weeksellaceae</taxon>
        <taxon>Chryseobacterium group</taxon>
        <taxon>Chryseobacterium</taxon>
    </lineage>
</organism>
<dbReference type="RefSeq" id="WP_264744214.1">
    <property type="nucleotide sequence ID" value="NZ_JAPDHV010000006.1"/>
</dbReference>
<proteinExistence type="predicted"/>
<evidence type="ECO:0000313" key="1">
    <source>
        <dbReference type="EMBL" id="MCW3162295.1"/>
    </source>
</evidence>
<accession>A0ABT3HRJ2</accession>
<sequence>MATYESIIKIKGAVGDLVFYNLNGKNIVRKKSGFNKTAFKKSPTYEKVRQNSSEFGHCSKVGKMIRLALDKFIKESEEPLLYQKFAKLMTEIKDLDTISERGKRTVEKGLRTEKGQAMLTNFQFGTKLNLENKVSFSSDLWNKSLKVDKQFSFDEVQFITLKLDFENYQVEKFEENIFLENKVELIFEKHFDEDDLILHFVALKKEGKITRMGFI</sequence>
<name>A0ABT3HRJ2_9FLAO</name>
<comment type="caution">
    <text evidence="1">The sequence shown here is derived from an EMBL/GenBank/DDBJ whole genome shotgun (WGS) entry which is preliminary data.</text>
</comment>
<protein>
    <submittedName>
        <fullName evidence="1">Uncharacterized protein</fullName>
    </submittedName>
</protein>
<dbReference type="EMBL" id="JAPDHV010000006">
    <property type="protein sequence ID" value="MCW3162295.1"/>
    <property type="molecule type" value="Genomic_DNA"/>
</dbReference>
<reference evidence="1" key="1">
    <citation type="submission" date="2022-10" db="EMBL/GenBank/DDBJ databases">
        <title>Chryseobacterium babae sp. nov. isolated from the gut of the beetle Oryctes rhinoceros, and Chryseobacterium kimseyorum sp. nov., isolated from a stick insect rearing cage.</title>
        <authorList>
            <person name="Shelomi M."/>
            <person name="Han C.-J."/>
            <person name="Chen W.-M."/>
            <person name="Chen H.-K."/>
            <person name="Liaw S.-J."/>
            <person name="Muhle E."/>
            <person name="Clermont D."/>
        </authorList>
    </citation>
    <scope>NUCLEOTIDE SEQUENCE</scope>
    <source>
        <strain evidence="1">WLa1L2M3</strain>
    </source>
</reference>
<gene>
    <name evidence="1" type="ORF">OH806_13570</name>
</gene>
<keyword evidence="2" id="KW-1185">Reference proteome</keyword>
<dbReference type="Proteomes" id="UP001163719">
    <property type="component" value="Unassembled WGS sequence"/>
</dbReference>
<evidence type="ECO:0000313" key="2">
    <source>
        <dbReference type="Proteomes" id="UP001163719"/>
    </source>
</evidence>